<dbReference type="InterPro" id="IPR027417">
    <property type="entry name" value="P-loop_NTPase"/>
</dbReference>
<dbReference type="PANTHER" id="PTHR43581">
    <property type="entry name" value="ATP/GTP PHOSPHATASE"/>
    <property type="match status" value="1"/>
</dbReference>
<dbReference type="RefSeq" id="WP_271923411.1">
    <property type="nucleotide sequence ID" value="NZ_JAQNDO010000001.1"/>
</dbReference>
<dbReference type="PIRSF" id="PIRSF034888">
    <property type="entry name" value="P-loop_UCP034888"/>
    <property type="match status" value="1"/>
</dbReference>
<evidence type="ECO:0000313" key="5">
    <source>
        <dbReference type="Proteomes" id="UP001221411"/>
    </source>
</evidence>
<sequence length="364" mass="40070">MISHLRIQHFKCFQDESIELRPLTVIAGANGVGKSSLLQSLLLAQQALETPADHVRLNGPFFLNLGTTFDVLCQTSEARTSVDIELSLDDGSTHVFQLEERKNEPFVLHITKRPSSLTPMDLTYLDAERMGPRDTLEMDPTASNVRNVGVRGEFTAQVLAELDLTRVREELRHPRTAGVGVQLGKQVELWLSDITPGIELRATTFPGTNISAIRLKRGGLMTEWLRPPNIGFGVSYALPVIVSGLLARPGALFLVENPEAHLHPAGQSRMGRFLGMLAAAGVQVLVETHSDHVLNGILLATVDTSHPLRHDQVLIQYFHGYDGKRQRAEAITVNARGGLSVWPAGFFDQSEKDMAAILEARRRG</sequence>
<evidence type="ECO:0000313" key="4">
    <source>
        <dbReference type="EMBL" id="MDC0745660.1"/>
    </source>
</evidence>
<evidence type="ECO:0000259" key="2">
    <source>
        <dbReference type="Pfam" id="PF13175"/>
    </source>
</evidence>
<feature type="domain" description="Endonuclease GajA/Old nuclease/RecF-like AAA" evidence="2">
    <location>
        <begin position="1"/>
        <end position="47"/>
    </location>
</feature>
<dbReference type="InterPro" id="IPR003959">
    <property type="entry name" value="ATPase_AAA_core"/>
</dbReference>
<dbReference type="Proteomes" id="UP001221411">
    <property type="component" value="Unassembled WGS sequence"/>
</dbReference>
<dbReference type="Pfam" id="PF13304">
    <property type="entry name" value="AAA_21"/>
    <property type="match status" value="1"/>
</dbReference>
<dbReference type="InterPro" id="IPR051396">
    <property type="entry name" value="Bact_Antivir_Def_Nuclease"/>
</dbReference>
<protein>
    <submittedName>
        <fullName evidence="4">DUF3696 domain-containing protein</fullName>
    </submittedName>
</protein>
<dbReference type="InterPro" id="IPR014592">
    <property type="entry name" value="P-loop_UCP034888"/>
</dbReference>
<evidence type="ECO:0000259" key="1">
    <source>
        <dbReference type="Pfam" id="PF12476"/>
    </source>
</evidence>
<dbReference type="Pfam" id="PF13175">
    <property type="entry name" value="AAA_15"/>
    <property type="match status" value="1"/>
</dbReference>
<proteinExistence type="predicted"/>
<dbReference type="InterPro" id="IPR022532">
    <property type="entry name" value="DUF3696"/>
</dbReference>
<organism evidence="4 5">
    <name type="scientific">Polyangium mundeleinium</name>
    <dbReference type="NCBI Taxonomy" id="2995306"/>
    <lineage>
        <taxon>Bacteria</taxon>
        <taxon>Pseudomonadati</taxon>
        <taxon>Myxococcota</taxon>
        <taxon>Polyangia</taxon>
        <taxon>Polyangiales</taxon>
        <taxon>Polyangiaceae</taxon>
        <taxon>Polyangium</taxon>
    </lineage>
</organism>
<dbReference type="Gene3D" id="3.40.50.300">
    <property type="entry name" value="P-loop containing nucleotide triphosphate hydrolases"/>
    <property type="match status" value="1"/>
</dbReference>
<dbReference type="PANTHER" id="PTHR43581:SF2">
    <property type="entry name" value="EXCINUCLEASE ATPASE SUBUNIT"/>
    <property type="match status" value="1"/>
</dbReference>
<comment type="caution">
    <text evidence="4">The sequence shown here is derived from an EMBL/GenBank/DDBJ whole genome shotgun (WGS) entry which is preliminary data.</text>
</comment>
<name>A0ABT5EXW5_9BACT</name>
<dbReference type="EMBL" id="JAQNDO010000001">
    <property type="protein sequence ID" value="MDC0745660.1"/>
    <property type="molecule type" value="Genomic_DNA"/>
</dbReference>
<gene>
    <name evidence="4" type="ORF">POL67_30290</name>
</gene>
<dbReference type="SUPFAM" id="SSF52540">
    <property type="entry name" value="P-loop containing nucleoside triphosphate hydrolases"/>
    <property type="match status" value="1"/>
</dbReference>
<keyword evidence="5" id="KW-1185">Reference proteome</keyword>
<reference evidence="4 5" key="1">
    <citation type="submission" date="2022-11" db="EMBL/GenBank/DDBJ databases">
        <title>Minimal conservation of predation-associated metabolite biosynthetic gene clusters underscores biosynthetic potential of Myxococcota including descriptions for ten novel species: Archangium lansinium sp. nov., Myxococcus landrumus sp. nov., Nannocystis bai.</title>
        <authorList>
            <person name="Ahearne A."/>
            <person name="Stevens C."/>
            <person name="Dowd S."/>
        </authorList>
    </citation>
    <scope>NUCLEOTIDE SEQUENCE [LARGE SCALE GENOMIC DNA]</scope>
    <source>
        <strain evidence="4 5">RJM3</strain>
    </source>
</reference>
<dbReference type="InterPro" id="IPR041685">
    <property type="entry name" value="AAA_GajA/Old/RecF-like"/>
</dbReference>
<dbReference type="Pfam" id="PF12476">
    <property type="entry name" value="DUF3696"/>
    <property type="match status" value="1"/>
</dbReference>
<feature type="domain" description="ATPase AAA-type core" evidence="3">
    <location>
        <begin position="223"/>
        <end position="295"/>
    </location>
</feature>
<evidence type="ECO:0000259" key="3">
    <source>
        <dbReference type="Pfam" id="PF13304"/>
    </source>
</evidence>
<feature type="domain" description="DUF3696" evidence="1">
    <location>
        <begin position="309"/>
        <end position="356"/>
    </location>
</feature>
<accession>A0ABT5EXW5</accession>